<accession>A0A1Q5P2X6</accession>
<organism evidence="2 3">
    <name type="scientific">Domibacillus mangrovi</name>
    <dbReference type="NCBI Taxonomy" id="1714354"/>
    <lineage>
        <taxon>Bacteria</taxon>
        <taxon>Bacillati</taxon>
        <taxon>Bacillota</taxon>
        <taxon>Bacilli</taxon>
        <taxon>Bacillales</taxon>
        <taxon>Bacillaceae</taxon>
        <taxon>Domibacillus</taxon>
    </lineage>
</organism>
<keyword evidence="3" id="KW-1185">Reference proteome</keyword>
<evidence type="ECO:0000256" key="1">
    <source>
        <dbReference type="SAM" id="MobiDB-lite"/>
    </source>
</evidence>
<dbReference type="AlphaFoldDB" id="A0A1Q5P2X6"/>
<sequence>MNLEGNEQQLKEVHEMMESKLRSFEESATSENMSNDQLLDKKAVNLTFAIKETIEEAAAKGIVVKNVKVEPTEKGITVKFIL</sequence>
<dbReference type="RefSeq" id="WP_073711335.1">
    <property type="nucleotide sequence ID" value="NZ_MRWQ01000006.1"/>
</dbReference>
<feature type="compositionally biased region" description="Polar residues" evidence="1">
    <location>
        <begin position="26"/>
        <end position="35"/>
    </location>
</feature>
<evidence type="ECO:0000313" key="3">
    <source>
        <dbReference type="Proteomes" id="UP000186524"/>
    </source>
</evidence>
<evidence type="ECO:0000313" key="2">
    <source>
        <dbReference type="EMBL" id="OKL36610.1"/>
    </source>
</evidence>
<comment type="caution">
    <text evidence="2">The sequence shown here is derived from an EMBL/GenBank/DDBJ whole genome shotgun (WGS) entry which is preliminary data.</text>
</comment>
<reference evidence="2 3" key="1">
    <citation type="submission" date="2016-12" db="EMBL/GenBank/DDBJ databases">
        <title>Domibacillus sp. SAOS 44 whole genome sequencing.</title>
        <authorList>
            <person name="Verma A."/>
            <person name="Krishnamurthi S."/>
        </authorList>
    </citation>
    <scope>NUCLEOTIDE SEQUENCE [LARGE SCALE GENOMIC DNA]</scope>
    <source>
        <strain evidence="2 3">SAOS 44</strain>
    </source>
</reference>
<feature type="region of interest" description="Disordered" evidence="1">
    <location>
        <begin position="15"/>
        <end position="35"/>
    </location>
</feature>
<protein>
    <submittedName>
        <fullName evidence="2">Uncharacterized protein</fullName>
    </submittedName>
</protein>
<gene>
    <name evidence="2" type="ORF">BLL40_07680</name>
</gene>
<dbReference type="EMBL" id="MRWQ01000006">
    <property type="protein sequence ID" value="OKL36610.1"/>
    <property type="molecule type" value="Genomic_DNA"/>
</dbReference>
<dbReference type="Proteomes" id="UP000186524">
    <property type="component" value="Unassembled WGS sequence"/>
</dbReference>
<name>A0A1Q5P2X6_9BACI</name>
<proteinExistence type="predicted"/>
<dbReference type="OrthoDB" id="9904753at2"/>
<feature type="compositionally biased region" description="Basic and acidic residues" evidence="1">
    <location>
        <begin position="15"/>
        <end position="25"/>
    </location>
</feature>